<gene>
    <name evidence="1" type="ORF">PAUR_a2744</name>
</gene>
<evidence type="ECO:0000313" key="1">
    <source>
        <dbReference type="EMBL" id="MBE0368993.1"/>
    </source>
</evidence>
<dbReference type="EMBL" id="AQGV01000012">
    <property type="protein sequence ID" value="MBE0368993.1"/>
    <property type="molecule type" value="Genomic_DNA"/>
</dbReference>
<dbReference type="Proteomes" id="UP000615755">
    <property type="component" value="Unassembled WGS sequence"/>
</dbReference>
<accession>A0ABR9EDC8</accession>
<keyword evidence="2" id="KW-1185">Reference proteome</keyword>
<comment type="caution">
    <text evidence="1">The sequence shown here is derived from an EMBL/GenBank/DDBJ whole genome shotgun (WGS) entry which is preliminary data.</text>
</comment>
<sequence length="60" mass="6619">MINVSKVNQNQFTLNASKVKLRVVFMKLVPITSSDTLSAITSCINILRKQLPAKLGFSNP</sequence>
<proteinExistence type="predicted"/>
<reference evidence="1 2" key="1">
    <citation type="submission" date="2015-03" db="EMBL/GenBank/DDBJ databases">
        <title>Genome sequence of Pseudoalteromonas aurantia.</title>
        <authorList>
            <person name="Xie B.-B."/>
            <person name="Rong J.-C."/>
            <person name="Qin Q.-L."/>
            <person name="Zhang Y.-Z."/>
        </authorList>
    </citation>
    <scope>NUCLEOTIDE SEQUENCE [LARGE SCALE GENOMIC DNA]</scope>
    <source>
        <strain evidence="1 2">208</strain>
    </source>
</reference>
<protein>
    <submittedName>
        <fullName evidence="1">Uncharacterized protein</fullName>
    </submittedName>
</protein>
<organism evidence="1 2">
    <name type="scientific">Pseudoalteromonas aurantia 208</name>
    <dbReference type="NCBI Taxonomy" id="1314867"/>
    <lineage>
        <taxon>Bacteria</taxon>
        <taxon>Pseudomonadati</taxon>
        <taxon>Pseudomonadota</taxon>
        <taxon>Gammaproteobacteria</taxon>
        <taxon>Alteromonadales</taxon>
        <taxon>Pseudoalteromonadaceae</taxon>
        <taxon>Pseudoalteromonas</taxon>
    </lineage>
</organism>
<name>A0ABR9EDC8_9GAMM</name>
<evidence type="ECO:0000313" key="2">
    <source>
        <dbReference type="Proteomes" id="UP000615755"/>
    </source>
</evidence>